<dbReference type="InterPro" id="IPR015946">
    <property type="entry name" value="KH_dom-like_a/b"/>
</dbReference>
<gene>
    <name evidence="1" type="ORF">Gocc_0170</name>
</gene>
<keyword evidence="2" id="KW-1185">Reference proteome</keyword>
<dbReference type="Proteomes" id="UP000254134">
    <property type="component" value="Unassembled WGS sequence"/>
</dbReference>
<dbReference type="InterPro" id="IPR003718">
    <property type="entry name" value="OsmC/Ohr_fam"/>
</dbReference>
<sequence>MPTRARTFEYDVSLDRGWTARSSKGGIAIPNEEEEWTPEHLVLAGLCRCTLTSFRHHARRAGLEPVASASAHGVVTRREEDGRFAFVEVAVALHVTLEPAPAPAAVRELIAKGERDCFVGASLTAKPDYRWTVNGEEIP</sequence>
<dbReference type="SUPFAM" id="SSF82784">
    <property type="entry name" value="OsmC-like"/>
    <property type="match status" value="1"/>
</dbReference>
<dbReference type="InterPro" id="IPR036102">
    <property type="entry name" value="OsmC/Ohrsf"/>
</dbReference>
<dbReference type="Gene3D" id="3.30.300.20">
    <property type="match status" value="1"/>
</dbReference>
<dbReference type="Pfam" id="PF02566">
    <property type="entry name" value="OsmC"/>
    <property type="match status" value="1"/>
</dbReference>
<reference evidence="1 2" key="1">
    <citation type="submission" date="2018-07" db="EMBL/GenBank/DDBJ databases">
        <title>High-quality-draft genome sequence of Gaiella occulta.</title>
        <authorList>
            <person name="Severino R."/>
            <person name="Froufe H.J.C."/>
            <person name="Rainey F.A."/>
            <person name="Barroso C."/>
            <person name="Albuquerque L."/>
            <person name="Lobo-Da-Cunha A."/>
            <person name="Da Costa M.S."/>
            <person name="Egas C."/>
        </authorList>
    </citation>
    <scope>NUCLEOTIDE SEQUENCE [LARGE SCALE GENOMIC DNA]</scope>
    <source>
        <strain evidence="1 2">F2-233</strain>
    </source>
</reference>
<dbReference type="AlphaFoldDB" id="A0A7M2Z0E3"/>
<dbReference type="EMBL" id="QQZY01000001">
    <property type="protein sequence ID" value="RDI75751.1"/>
    <property type="molecule type" value="Genomic_DNA"/>
</dbReference>
<reference evidence="2" key="2">
    <citation type="journal article" date="2019" name="MicrobiologyOpen">
        <title>High-quality draft genome sequence of Gaiella occulta isolated from a 150 meter deep mineral water borehole and comparison with the genome sequences of other deep-branching lineages of the phylum Actinobacteria.</title>
        <authorList>
            <person name="Severino R."/>
            <person name="Froufe H.J.C."/>
            <person name="Barroso C."/>
            <person name="Albuquerque L."/>
            <person name="Lobo-da-Cunha A."/>
            <person name="da Costa M.S."/>
            <person name="Egas C."/>
        </authorList>
    </citation>
    <scope>NUCLEOTIDE SEQUENCE [LARGE SCALE GENOMIC DNA]</scope>
    <source>
        <strain evidence="2">F2-233</strain>
    </source>
</reference>
<dbReference type="RefSeq" id="WP_114794644.1">
    <property type="nucleotide sequence ID" value="NZ_QQZY01000001.1"/>
</dbReference>
<organism evidence="1 2">
    <name type="scientific">Gaiella occulta</name>
    <dbReference type="NCBI Taxonomy" id="1002870"/>
    <lineage>
        <taxon>Bacteria</taxon>
        <taxon>Bacillati</taxon>
        <taxon>Actinomycetota</taxon>
        <taxon>Thermoleophilia</taxon>
        <taxon>Gaiellales</taxon>
        <taxon>Gaiellaceae</taxon>
        <taxon>Gaiella</taxon>
    </lineage>
</organism>
<proteinExistence type="predicted"/>
<comment type="caution">
    <text evidence="1">The sequence shown here is derived from an EMBL/GenBank/DDBJ whole genome shotgun (WGS) entry which is preliminary data.</text>
</comment>
<evidence type="ECO:0000313" key="2">
    <source>
        <dbReference type="Proteomes" id="UP000254134"/>
    </source>
</evidence>
<accession>A0A7M2Z0E3</accession>
<protein>
    <submittedName>
        <fullName evidence="1">OsmC-like protein</fullName>
    </submittedName>
</protein>
<name>A0A7M2Z0E3_9ACTN</name>
<dbReference type="OrthoDB" id="9795405at2"/>
<evidence type="ECO:0000313" key="1">
    <source>
        <dbReference type="EMBL" id="RDI75751.1"/>
    </source>
</evidence>